<evidence type="ECO:0000259" key="4">
    <source>
        <dbReference type="PROSITE" id="PS51736"/>
    </source>
</evidence>
<keyword evidence="3" id="KW-0233">DNA recombination</keyword>
<name>T1AEJ6_9ZZZZ</name>
<dbReference type="SUPFAM" id="SSF53041">
    <property type="entry name" value="Resolvase-like"/>
    <property type="match status" value="1"/>
</dbReference>
<evidence type="ECO:0000256" key="1">
    <source>
        <dbReference type="ARBA" id="ARBA00022908"/>
    </source>
</evidence>
<evidence type="ECO:0000256" key="3">
    <source>
        <dbReference type="ARBA" id="ARBA00023172"/>
    </source>
</evidence>
<keyword evidence="1" id="KW-0229">DNA integration</keyword>
<proteinExistence type="predicted"/>
<dbReference type="GO" id="GO:0015074">
    <property type="term" value="P:DNA integration"/>
    <property type="evidence" value="ECO:0007669"/>
    <property type="project" value="UniProtKB-KW"/>
</dbReference>
<dbReference type="EMBL" id="AUZZ01003944">
    <property type="protein sequence ID" value="EQD55537.1"/>
    <property type="molecule type" value="Genomic_DNA"/>
</dbReference>
<comment type="caution">
    <text evidence="5">The sequence shown here is derived from an EMBL/GenBank/DDBJ whole genome shotgun (WGS) entry which is preliminary data.</text>
</comment>
<dbReference type="Gene3D" id="3.40.50.1390">
    <property type="entry name" value="Resolvase, N-terminal catalytic domain"/>
    <property type="match status" value="1"/>
</dbReference>
<feature type="domain" description="Resolvase/invertase-type recombinase catalytic" evidence="4">
    <location>
        <begin position="3"/>
        <end position="116"/>
    </location>
</feature>
<feature type="non-terminal residue" evidence="5">
    <location>
        <position position="116"/>
    </location>
</feature>
<gene>
    <name evidence="5" type="ORF">B2A_05669</name>
</gene>
<dbReference type="SMART" id="SM00857">
    <property type="entry name" value="Resolvase"/>
    <property type="match status" value="1"/>
</dbReference>
<accession>T1AEJ6</accession>
<dbReference type="InterPro" id="IPR006118">
    <property type="entry name" value="Recombinase_CS"/>
</dbReference>
<dbReference type="InterPro" id="IPR050639">
    <property type="entry name" value="SSR_resolvase"/>
</dbReference>
<reference evidence="5" key="1">
    <citation type="submission" date="2013-08" db="EMBL/GenBank/DDBJ databases">
        <authorList>
            <person name="Mendez C."/>
            <person name="Richter M."/>
            <person name="Ferrer M."/>
            <person name="Sanchez J."/>
        </authorList>
    </citation>
    <scope>NUCLEOTIDE SEQUENCE</scope>
</reference>
<dbReference type="InterPro" id="IPR036162">
    <property type="entry name" value="Resolvase-like_N_sf"/>
</dbReference>
<evidence type="ECO:0000313" key="5">
    <source>
        <dbReference type="EMBL" id="EQD55537.1"/>
    </source>
</evidence>
<protein>
    <submittedName>
        <fullName evidence="5">Resolvase domain-containing protein</fullName>
    </submittedName>
</protein>
<organism evidence="5">
    <name type="scientific">mine drainage metagenome</name>
    <dbReference type="NCBI Taxonomy" id="410659"/>
    <lineage>
        <taxon>unclassified sequences</taxon>
        <taxon>metagenomes</taxon>
        <taxon>ecological metagenomes</taxon>
    </lineage>
</organism>
<dbReference type="PANTHER" id="PTHR30461">
    <property type="entry name" value="DNA-INVERTASE FROM LAMBDOID PROPHAGE"/>
    <property type="match status" value="1"/>
</dbReference>
<dbReference type="InterPro" id="IPR006119">
    <property type="entry name" value="Resolv_N"/>
</dbReference>
<dbReference type="CDD" id="cd03768">
    <property type="entry name" value="SR_ResInv"/>
    <property type="match status" value="1"/>
</dbReference>
<evidence type="ECO:0000256" key="2">
    <source>
        <dbReference type="ARBA" id="ARBA00023125"/>
    </source>
</evidence>
<dbReference type="PROSITE" id="PS00397">
    <property type="entry name" value="RECOMBINASES_1"/>
    <property type="match status" value="1"/>
</dbReference>
<dbReference type="PROSITE" id="PS51736">
    <property type="entry name" value="RECOMBINASES_3"/>
    <property type="match status" value="1"/>
</dbReference>
<dbReference type="Pfam" id="PF00239">
    <property type="entry name" value="Resolvase"/>
    <property type="match status" value="1"/>
</dbReference>
<dbReference type="PANTHER" id="PTHR30461:SF23">
    <property type="entry name" value="DNA RECOMBINASE-RELATED"/>
    <property type="match status" value="1"/>
</dbReference>
<dbReference type="GO" id="GO:0003677">
    <property type="term" value="F:DNA binding"/>
    <property type="evidence" value="ECO:0007669"/>
    <property type="project" value="UniProtKB-KW"/>
</dbReference>
<dbReference type="AlphaFoldDB" id="T1AEJ6"/>
<keyword evidence="2" id="KW-0238">DNA-binding</keyword>
<reference evidence="5" key="2">
    <citation type="journal article" date="2014" name="ISME J.">
        <title>Microbial stratification in low pH oxic and suboxic macroscopic growths along an acid mine drainage.</title>
        <authorList>
            <person name="Mendez-Garcia C."/>
            <person name="Mesa V."/>
            <person name="Sprenger R.R."/>
            <person name="Richter M."/>
            <person name="Diez M.S."/>
            <person name="Solano J."/>
            <person name="Bargiela R."/>
            <person name="Golyshina O.V."/>
            <person name="Manteca A."/>
            <person name="Ramos J.L."/>
            <person name="Gallego J.R."/>
            <person name="Llorente I."/>
            <person name="Martins Dos Santos V.A."/>
            <person name="Jensen O.N."/>
            <person name="Pelaez A.I."/>
            <person name="Sanchez J."/>
            <person name="Ferrer M."/>
        </authorList>
    </citation>
    <scope>NUCLEOTIDE SEQUENCE</scope>
</reference>
<dbReference type="GO" id="GO:0000150">
    <property type="term" value="F:DNA strand exchange activity"/>
    <property type="evidence" value="ECO:0007669"/>
    <property type="project" value="InterPro"/>
</dbReference>
<sequence length="116" mass="12930">MTRVALYARVSTKEQSTEAQVAQLTAYCQARGWVEVAVFRDDGISGVRDNRPELDRLRQRMAAGEFEAIVVSKMDRLGRSLGMILRFWDEADAAGARVIVIDQGIDTSTPSGRLQR</sequence>